<name>A0ABP2R019_STRRT</name>
<organism evidence="1 2">
    <name type="scientific">Streptococcus ratti FA-1 = DSM 20564</name>
    <dbReference type="NCBI Taxonomy" id="699248"/>
    <lineage>
        <taxon>Bacteria</taxon>
        <taxon>Bacillati</taxon>
        <taxon>Bacillota</taxon>
        <taxon>Bacilli</taxon>
        <taxon>Lactobacillales</taxon>
        <taxon>Streptococcaceae</taxon>
        <taxon>Streptococcus</taxon>
    </lineage>
</organism>
<protein>
    <submittedName>
        <fullName evidence="1">Uncharacterized protein</fullName>
    </submittedName>
</protein>
<accession>A0ABP2R019</accession>
<evidence type="ECO:0000313" key="1">
    <source>
        <dbReference type="EMBL" id="EJN94645.1"/>
    </source>
</evidence>
<proteinExistence type="predicted"/>
<evidence type="ECO:0000313" key="2">
    <source>
        <dbReference type="Proteomes" id="UP000007815"/>
    </source>
</evidence>
<keyword evidence="2" id="KW-1185">Reference proteome</keyword>
<reference evidence="1 2" key="1">
    <citation type="submission" date="2009-12" db="EMBL/GenBank/DDBJ databases">
        <authorList>
            <person name="Lefebure T."/>
            <person name="Cornejo O.E."/>
            <person name="Pavinski Bitar P.D."/>
            <person name="Lang P."/>
            <person name="Stanhope M.J."/>
        </authorList>
    </citation>
    <scope>NUCLEOTIDE SEQUENCE [LARGE SCALE GENOMIC DNA]</scope>
    <source>
        <strain evidence="1 2">FA-1</strain>
    </source>
</reference>
<comment type="caution">
    <text evidence="1">The sequence shown here is derived from an EMBL/GenBank/DDBJ whole genome shotgun (WGS) entry which is preliminary data.</text>
</comment>
<gene>
    <name evidence="1" type="ORF">SRA_08926</name>
</gene>
<dbReference type="Proteomes" id="UP000007815">
    <property type="component" value="Unassembled WGS sequence"/>
</dbReference>
<sequence length="65" mass="7898">MMTTKNFQKRMDRALEDLLLNRLERKKIDLDNSDDAAEFFDEEFPEYEENNETLPYAYDEKNEVD</sequence>
<dbReference type="EMBL" id="AJTZ01000005">
    <property type="protein sequence ID" value="EJN94645.1"/>
    <property type="molecule type" value="Genomic_DNA"/>
</dbReference>
<dbReference type="RefSeq" id="WP_003089852.1">
    <property type="nucleotide sequence ID" value="NZ_AJTZ01000005.1"/>
</dbReference>